<sequence length="104" mass="11330">MGGKAFLSHLPNATFPCLSPVVCDSLKSGLLRRLTPLSQYVGIPRSPGEERPLECRLLWSPVKCPPTAVRHEEIKECLVRAPASRAQPEAGRTHNFALGVAMVN</sequence>
<comment type="caution">
    <text evidence="1">The sequence shown here is derived from an EMBL/GenBank/DDBJ whole genome shotgun (WGS) entry which is preliminary data.</text>
</comment>
<organism evidence="1 2">
    <name type="scientific">Russula ochroleuca</name>
    <dbReference type="NCBI Taxonomy" id="152965"/>
    <lineage>
        <taxon>Eukaryota</taxon>
        <taxon>Fungi</taxon>
        <taxon>Dikarya</taxon>
        <taxon>Basidiomycota</taxon>
        <taxon>Agaricomycotina</taxon>
        <taxon>Agaricomycetes</taxon>
        <taxon>Russulales</taxon>
        <taxon>Russulaceae</taxon>
        <taxon>Russula</taxon>
    </lineage>
</organism>
<accession>A0A9P5T773</accession>
<gene>
    <name evidence="1" type="ORF">DFH94DRAFT_82825</name>
</gene>
<name>A0A9P5T773_9AGAM</name>
<dbReference type="OrthoDB" id="4708870at2759"/>
<evidence type="ECO:0000313" key="1">
    <source>
        <dbReference type="EMBL" id="KAF8478160.1"/>
    </source>
</evidence>
<reference evidence="1" key="2">
    <citation type="journal article" date="2020" name="Nat. Commun.">
        <title>Large-scale genome sequencing of mycorrhizal fungi provides insights into the early evolution of symbiotic traits.</title>
        <authorList>
            <person name="Miyauchi S."/>
            <person name="Kiss E."/>
            <person name="Kuo A."/>
            <person name="Drula E."/>
            <person name="Kohler A."/>
            <person name="Sanchez-Garcia M."/>
            <person name="Morin E."/>
            <person name="Andreopoulos B."/>
            <person name="Barry K.W."/>
            <person name="Bonito G."/>
            <person name="Buee M."/>
            <person name="Carver A."/>
            <person name="Chen C."/>
            <person name="Cichocki N."/>
            <person name="Clum A."/>
            <person name="Culley D."/>
            <person name="Crous P.W."/>
            <person name="Fauchery L."/>
            <person name="Girlanda M."/>
            <person name="Hayes R.D."/>
            <person name="Keri Z."/>
            <person name="LaButti K."/>
            <person name="Lipzen A."/>
            <person name="Lombard V."/>
            <person name="Magnuson J."/>
            <person name="Maillard F."/>
            <person name="Murat C."/>
            <person name="Nolan M."/>
            <person name="Ohm R.A."/>
            <person name="Pangilinan J."/>
            <person name="Pereira M.F."/>
            <person name="Perotto S."/>
            <person name="Peter M."/>
            <person name="Pfister S."/>
            <person name="Riley R."/>
            <person name="Sitrit Y."/>
            <person name="Stielow J.B."/>
            <person name="Szollosi G."/>
            <person name="Zifcakova L."/>
            <person name="Stursova M."/>
            <person name="Spatafora J.W."/>
            <person name="Tedersoo L."/>
            <person name="Vaario L.M."/>
            <person name="Yamada A."/>
            <person name="Yan M."/>
            <person name="Wang P."/>
            <person name="Xu J."/>
            <person name="Bruns T."/>
            <person name="Baldrian P."/>
            <person name="Vilgalys R."/>
            <person name="Dunand C."/>
            <person name="Henrissat B."/>
            <person name="Grigoriev I.V."/>
            <person name="Hibbett D."/>
            <person name="Nagy L.G."/>
            <person name="Martin F.M."/>
        </authorList>
    </citation>
    <scope>NUCLEOTIDE SEQUENCE</scope>
    <source>
        <strain evidence="1">Prilba</strain>
    </source>
</reference>
<dbReference type="EMBL" id="WHVB01000012">
    <property type="protein sequence ID" value="KAF8478160.1"/>
    <property type="molecule type" value="Genomic_DNA"/>
</dbReference>
<proteinExistence type="predicted"/>
<reference evidence="1" key="1">
    <citation type="submission" date="2019-10" db="EMBL/GenBank/DDBJ databases">
        <authorList>
            <consortium name="DOE Joint Genome Institute"/>
            <person name="Kuo A."/>
            <person name="Miyauchi S."/>
            <person name="Kiss E."/>
            <person name="Drula E."/>
            <person name="Kohler A."/>
            <person name="Sanchez-Garcia M."/>
            <person name="Andreopoulos B."/>
            <person name="Barry K.W."/>
            <person name="Bonito G."/>
            <person name="Buee M."/>
            <person name="Carver A."/>
            <person name="Chen C."/>
            <person name="Cichocki N."/>
            <person name="Clum A."/>
            <person name="Culley D."/>
            <person name="Crous P.W."/>
            <person name="Fauchery L."/>
            <person name="Girlanda M."/>
            <person name="Hayes R."/>
            <person name="Keri Z."/>
            <person name="LaButti K."/>
            <person name="Lipzen A."/>
            <person name="Lombard V."/>
            <person name="Magnuson J."/>
            <person name="Maillard F."/>
            <person name="Morin E."/>
            <person name="Murat C."/>
            <person name="Nolan M."/>
            <person name="Ohm R."/>
            <person name="Pangilinan J."/>
            <person name="Pereira M."/>
            <person name="Perotto S."/>
            <person name="Peter M."/>
            <person name="Riley R."/>
            <person name="Sitrit Y."/>
            <person name="Stielow B."/>
            <person name="Szollosi G."/>
            <person name="Zifcakova L."/>
            <person name="Stursova M."/>
            <person name="Spatafora J.W."/>
            <person name="Tedersoo L."/>
            <person name="Vaario L.-M."/>
            <person name="Yamada A."/>
            <person name="Yan M."/>
            <person name="Wang P."/>
            <person name="Xu J."/>
            <person name="Bruns T."/>
            <person name="Baldrian P."/>
            <person name="Vilgalys R."/>
            <person name="Henrissat B."/>
            <person name="Grigoriev I.V."/>
            <person name="Hibbett D."/>
            <person name="Nagy L.G."/>
            <person name="Martin F.M."/>
        </authorList>
    </citation>
    <scope>NUCLEOTIDE SEQUENCE</scope>
    <source>
        <strain evidence="1">Prilba</strain>
    </source>
</reference>
<keyword evidence="2" id="KW-1185">Reference proteome</keyword>
<dbReference type="AlphaFoldDB" id="A0A9P5T773"/>
<dbReference type="Proteomes" id="UP000759537">
    <property type="component" value="Unassembled WGS sequence"/>
</dbReference>
<protein>
    <submittedName>
        <fullName evidence="1">Uncharacterized protein</fullName>
    </submittedName>
</protein>
<evidence type="ECO:0000313" key="2">
    <source>
        <dbReference type="Proteomes" id="UP000759537"/>
    </source>
</evidence>